<dbReference type="RefSeq" id="WP_261185228.1">
    <property type="nucleotide sequence ID" value="NZ_JAXBLV010000194.1"/>
</dbReference>
<sequence length="245" mass="27776">MPGTRHSARTLPLELRWDDRHPLPSRWVVPDGVRPPAPGRAGAAFDFSARMSALCADVAARCEELRHVHMPRVLVSFTPSRNRSRYGLQARVTPLRFRDGALTRSHGPTDYQVQRFFVDGREMLYVLTFCLPRFLDQTFREKLITVFHELYHMAPSFNGDLRRHPGRYAVHSHSKDRYDERMGELVDDYLADHPAPAAFAFLRAGARELWEAHGGIVGAVVPRPKLLPVGAVPRQAAARNRKGPK</sequence>
<evidence type="ECO:0008006" key="3">
    <source>
        <dbReference type="Google" id="ProtNLM"/>
    </source>
</evidence>
<gene>
    <name evidence="1" type="ORF">R5W23_002721</name>
</gene>
<evidence type="ECO:0000313" key="2">
    <source>
        <dbReference type="Proteomes" id="UP001272242"/>
    </source>
</evidence>
<reference evidence="2" key="1">
    <citation type="journal article" date="2023" name="Mar. Drugs">
        <title>Gemmata algarum, a Novel Planctomycete Isolated from an Algal Mat, Displays Antimicrobial Activity.</title>
        <authorList>
            <person name="Kumar G."/>
            <person name="Kallscheuer N."/>
            <person name="Kashif M."/>
            <person name="Ahamad S."/>
            <person name="Jagadeeshwari U."/>
            <person name="Pannikurungottu S."/>
            <person name="Haufschild T."/>
            <person name="Kabuu M."/>
            <person name="Sasikala C."/>
            <person name="Jogler C."/>
            <person name="Ramana C."/>
        </authorList>
    </citation>
    <scope>NUCLEOTIDE SEQUENCE [LARGE SCALE GENOMIC DNA]</scope>
    <source>
        <strain evidence="2">JC673</strain>
    </source>
</reference>
<name>A0ABU5F2S4_9BACT</name>
<dbReference type="EMBL" id="JAXBLV010000194">
    <property type="protein sequence ID" value="MDY3561443.1"/>
    <property type="molecule type" value="Genomic_DNA"/>
</dbReference>
<organism evidence="1 2">
    <name type="scientific">Gemmata algarum</name>
    <dbReference type="NCBI Taxonomy" id="2975278"/>
    <lineage>
        <taxon>Bacteria</taxon>
        <taxon>Pseudomonadati</taxon>
        <taxon>Planctomycetota</taxon>
        <taxon>Planctomycetia</taxon>
        <taxon>Gemmatales</taxon>
        <taxon>Gemmataceae</taxon>
        <taxon>Gemmata</taxon>
    </lineage>
</organism>
<protein>
    <recommendedName>
        <fullName evidence="3">Phage metallopeptidase domain-containing protein</fullName>
    </recommendedName>
</protein>
<keyword evidence="2" id="KW-1185">Reference proteome</keyword>
<proteinExistence type="predicted"/>
<comment type="caution">
    <text evidence="1">The sequence shown here is derived from an EMBL/GenBank/DDBJ whole genome shotgun (WGS) entry which is preliminary data.</text>
</comment>
<dbReference type="Proteomes" id="UP001272242">
    <property type="component" value="Unassembled WGS sequence"/>
</dbReference>
<evidence type="ECO:0000313" key="1">
    <source>
        <dbReference type="EMBL" id="MDY3561443.1"/>
    </source>
</evidence>
<accession>A0ABU5F2S4</accession>